<sequence length="183" mass="21051">MNLCGQLNLFSRVATLCALLLLGGCAGYQVRGDYAEEFDFSSIHTYRWATENHDAQGVVGLREQRMRQTVEQALQGEGLSPAESADVLVRVLYRVDNRQEYRQEPGFGFWRPFFSHDRDVVVHDYQMGVLTVEMIEPTTNRVVWQGASSRRMSYDQSPEEKIKNLEEEVRAIFERYPPQPAAQ</sequence>
<dbReference type="Pfam" id="PF13590">
    <property type="entry name" value="DUF4136"/>
    <property type="match status" value="1"/>
</dbReference>
<name>Q2SEF5_HAHCH</name>
<gene>
    <name evidence="2" type="ordered locus">HCH_04262</name>
</gene>
<organism evidence="2 3">
    <name type="scientific">Hahella chejuensis (strain KCTC 2396)</name>
    <dbReference type="NCBI Taxonomy" id="349521"/>
    <lineage>
        <taxon>Bacteria</taxon>
        <taxon>Pseudomonadati</taxon>
        <taxon>Pseudomonadota</taxon>
        <taxon>Gammaproteobacteria</taxon>
        <taxon>Oceanospirillales</taxon>
        <taxon>Hahellaceae</taxon>
        <taxon>Hahella</taxon>
    </lineage>
</organism>
<dbReference type="EMBL" id="CP000155">
    <property type="protein sequence ID" value="ABC30969.1"/>
    <property type="molecule type" value="Genomic_DNA"/>
</dbReference>
<dbReference type="RefSeq" id="WP_011398036.1">
    <property type="nucleotide sequence ID" value="NC_007645.1"/>
</dbReference>
<evidence type="ECO:0000313" key="2">
    <source>
        <dbReference type="EMBL" id="ABC30969.1"/>
    </source>
</evidence>
<dbReference type="Proteomes" id="UP000000238">
    <property type="component" value="Chromosome"/>
</dbReference>
<feature type="domain" description="DUF4136" evidence="1">
    <location>
        <begin position="30"/>
        <end position="178"/>
    </location>
</feature>
<accession>Q2SEF5</accession>
<dbReference type="HOGENOM" id="CLU_113282_2_1_6"/>
<proteinExistence type="predicted"/>
<dbReference type="InterPro" id="IPR025411">
    <property type="entry name" value="DUF4136"/>
</dbReference>
<reference evidence="2 3" key="1">
    <citation type="journal article" date="2005" name="Nucleic Acids Res.">
        <title>Genomic blueprint of Hahella chejuensis, a marine microbe producing an algicidal agent.</title>
        <authorList>
            <person name="Jeong H."/>
            <person name="Yim J.H."/>
            <person name="Lee C."/>
            <person name="Choi S.-H."/>
            <person name="Park Y.K."/>
            <person name="Yoon S.H."/>
            <person name="Hur C.-G."/>
            <person name="Kang H.-Y."/>
            <person name="Kim D."/>
            <person name="Lee H.H."/>
            <person name="Park K.H."/>
            <person name="Park S.-H."/>
            <person name="Park H.-S."/>
            <person name="Lee H.K."/>
            <person name="Oh T.K."/>
            <person name="Kim J.F."/>
        </authorList>
    </citation>
    <scope>NUCLEOTIDE SEQUENCE [LARGE SCALE GENOMIC DNA]</scope>
    <source>
        <strain evidence="2 3">KCTC 2396</strain>
    </source>
</reference>
<dbReference type="STRING" id="349521.HCH_04262"/>
<evidence type="ECO:0000259" key="1">
    <source>
        <dbReference type="Pfam" id="PF13590"/>
    </source>
</evidence>
<evidence type="ECO:0000313" key="3">
    <source>
        <dbReference type="Proteomes" id="UP000000238"/>
    </source>
</evidence>
<dbReference type="eggNOG" id="ENOG5032YB2">
    <property type="taxonomic scope" value="Bacteria"/>
</dbReference>
<keyword evidence="3" id="KW-1185">Reference proteome</keyword>
<dbReference type="AlphaFoldDB" id="Q2SEF5"/>
<dbReference type="KEGG" id="hch:HCH_04262"/>
<protein>
    <recommendedName>
        <fullName evidence="1">DUF4136 domain-containing protein</fullName>
    </recommendedName>
</protein>
<dbReference type="Gene3D" id="3.30.160.670">
    <property type="match status" value="1"/>
</dbReference>